<dbReference type="AlphaFoldDB" id="A0A7C4U6U6"/>
<name>A0A7C4U6U6_UNCW3</name>
<organism evidence="1">
    <name type="scientific">candidate division WOR-3 bacterium</name>
    <dbReference type="NCBI Taxonomy" id="2052148"/>
    <lineage>
        <taxon>Bacteria</taxon>
        <taxon>Bacteria division WOR-3</taxon>
    </lineage>
</organism>
<gene>
    <name evidence="1" type="ORF">ENV67_02920</name>
</gene>
<proteinExistence type="predicted"/>
<accession>A0A7C4U6U6</accession>
<reference evidence="1" key="1">
    <citation type="journal article" date="2020" name="mSystems">
        <title>Genome- and Community-Level Interaction Insights into Carbon Utilization and Element Cycling Functions of Hydrothermarchaeota in Hydrothermal Sediment.</title>
        <authorList>
            <person name="Zhou Z."/>
            <person name="Liu Y."/>
            <person name="Xu W."/>
            <person name="Pan J."/>
            <person name="Luo Z.H."/>
            <person name="Li M."/>
        </authorList>
    </citation>
    <scope>NUCLEOTIDE SEQUENCE [LARGE SCALE GENOMIC DNA]</scope>
    <source>
        <strain evidence="1">SpSt-780</strain>
    </source>
</reference>
<dbReference type="SUPFAM" id="SSF53756">
    <property type="entry name" value="UDP-Glycosyltransferase/glycogen phosphorylase"/>
    <property type="match status" value="1"/>
</dbReference>
<evidence type="ECO:0008006" key="2">
    <source>
        <dbReference type="Google" id="ProtNLM"/>
    </source>
</evidence>
<evidence type="ECO:0000313" key="1">
    <source>
        <dbReference type="EMBL" id="HGW91477.1"/>
    </source>
</evidence>
<dbReference type="Gene3D" id="3.40.50.2000">
    <property type="entry name" value="Glycogen Phosphorylase B"/>
    <property type="match status" value="1"/>
</dbReference>
<sequence>MKILHISSENIANVPITLVHAHRRLGHYARLITFFKNSYGFEEDIVLNLPFSKLKTFSGIKKLFKIGTYNSVGKTELKYFNPKLIERVFFNIRDEFWKRKISRFSNFINSFDIYIYYGGLDFLRNCEIIRELKKKGKKIGIIYLGSDLRLRGIIRCVEECADRIFTVEFDHTFFHPRVEYIFLPIDVWSLRTKEFRKKEYITICHAPTNRFLKGTDYLIDAYNELKDRYPVKLLILENMNHNDVLKIKYEECDILVDQLTDFGGFGYGMNSLESLGMGIPTITYLNEDYEKFIPDHPFINASYKNIKEKLEELLRDEKLRKNKGFYGRLWVEKYHDAQVVGRYIIDRINED</sequence>
<protein>
    <recommendedName>
        <fullName evidence="2">Glycosyltransferase family 1 protein</fullName>
    </recommendedName>
</protein>
<comment type="caution">
    <text evidence="1">The sequence shown here is derived from an EMBL/GenBank/DDBJ whole genome shotgun (WGS) entry which is preliminary data.</text>
</comment>
<dbReference type="EMBL" id="DTHG01000036">
    <property type="protein sequence ID" value="HGW91477.1"/>
    <property type="molecule type" value="Genomic_DNA"/>
</dbReference>